<accession>A0ABD0K487</accession>
<gene>
    <name evidence="2" type="ORF">BaRGS_00026559</name>
</gene>
<organism evidence="2 3">
    <name type="scientific">Batillaria attramentaria</name>
    <dbReference type="NCBI Taxonomy" id="370345"/>
    <lineage>
        <taxon>Eukaryota</taxon>
        <taxon>Metazoa</taxon>
        <taxon>Spiralia</taxon>
        <taxon>Lophotrochozoa</taxon>
        <taxon>Mollusca</taxon>
        <taxon>Gastropoda</taxon>
        <taxon>Caenogastropoda</taxon>
        <taxon>Sorbeoconcha</taxon>
        <taxon>Cerithioidea</taxon>
        <taxon>Batillariidae</taxon>
        <taxon>Batillaria</taxon>
    </lineage>
</organism>
<feature type="region of interest" description="Disordered" evidence="1">
    <location>
        <begin position="77"/>
        <end position="99"/>
    </location>
</feature>
<feature type="non-terminal residue" evidence="2">
    <location>
        <position position="99"/>
    </location>
</feature>
<evidence type="ECO:0000313" key="3">
    <source>
        <dbReference type="Proteomes" id="UP001519460"/>
    </source>
</evidence>
<protein>
    <submittedName>
        <fullName evidence="2">Uncharacterized protein</fullName>
    </submittedName>
</protein>
<dbReference type="Proteomes" id="UP001519460">
    <property type="component" value="Unassembled WGS sequence"/>
</dbReference>
<proteinExistence type="predicted"/>
<keyword evidence="3" id="KW-1185">Reference proteome</keyword>
<dbReference type="AlphaFoldDB" id="A0ABD0K487"/>
<evidence type="ECO:0000256" key="1">
    <source>
        <dbReference type="SAM" id="MobiDB-lite"/>
    </source>
</evidence>
<reference evidence="2 3" key="1">
    <citation type="journal article" date="2023" name="Sci. Data">
        <title>Genome assembly of the Korean intertidal mud-creeper Batillaria attramentaria.</title>
        <authorList>
            <person name="Patra A.K."/>
            <person name="Ho P.T."/>
            <person name="Jun S."/>
            <person name="Lee S.J."/>
            <person name="Kim Y."/>
            <person name="Won Y.J."/>
        </authorList>
    </citation>
    <scope>NUCLEOTIDE SEQUENCE [LARGE SCALE GENOMIC DNA]</scope>
    <source>
        <strain evidence="2">Wonlab-2016</strain>
    </source>
</reference>
<sequence length="99" mass="10978">MPATLKAAQCTLYDASTCAEENRPLPIDYHYPRWPAGMTVRPAAWEEFAAILCKGQKAIRTKSGLIAQPRAIQPSMPRNHAFTAQHSDADTIRHPYISG</sequence>
<name>A0ABD0K487_9CAEN</name>
<dbReference type="EMBL" id="JACVVK020000249">
    <property type="protein sequence ID" value="KAK7482210.1"/>
    <property type="molecule type" value="Genomic_DNA"/>
</dbReference>
<evidence type="ECO:0000313" key="2">
    <source>
        <dbReference type="EMBL" id="KAK7482210.1"/>
    </source>
</evidence>
<comment type="caution">
    <text evidence="2">The sequence shown here is derived from an EMBL/GenBank/DDBJ whole genome shotgun (WGS) entry which is preliminary data.</text>
</comment>